<feature type="transmembrane region" description="Helical" evidence="1">
    <location>
        <begin position="108"/>
        <end position="135"/>
    </location>
</feature>
<feature type="transmembrane region" description="Helical" evidence="1">
    <location>
        <begin position="64"/>
        <end position="88"/>
    </location>
</feature>
<keyword evidence="1" id="KW-1133">Transmembrane helix</keyword>
<comment type="caution">
    <text evidence="2">The sequence shown here is derived from an EMBL/GenBank/DDBJ whole genome shotgun (WGS) entry which is preliminary data.</text>
</comment>
<dbReference type="PANTHER" id="PTHR36833:SF1">
    <property type="entry name" value="INTEGRAL MEMBRANE TRANSPORT PROTEIN"/>
    <property type="match status" value="1"/>
</dbReference>
<name>A0A0G1M0G6_9BACT</name>
<organism evidence="2 3">
    <name type="scientific">Candidatus Woesebacteria bacterium GW2011_GWA2_44_33</name>
    <dbReference type="NCBI Taxonomy" id="1618564"/>
    <lineage>
        <taxon>Bacteria</taxon>
        <taxon>Candidatus Woeseibacteriota</taxon>
    </lineage>
</organism>
<gene>
    <name evidence="2" type="ORF">UW60_C0044G0003</name>
</gene>
<evidence type="ECO:0000313" key="3">
    <source>
        <dbReference type="Proteomes" id="UP000034826"/>
    </source>
</evidence>
<evidence type="ECO:0000313" key="2">
    <source>
        <dbReference type="EMBL" id="KKT65489.1"/>
    </source>
</evidence>
<dbReference type="AlphaFoldDB" id="A0A0G1M0G6"/>
<dbReference type="InterPro" id="IPR010390">
    <property type="entry name" value="ABC-2_transporter-like"/>
</dbReference>
<protein>
    <submittedName>
        <fullName evidence="2">Uncharacterized protein</fullName>
    </submittedName>
</protein>
<keyword evidence="1" id="KW-0472">Membrane</keyword>
<reference evidence="2 3" key="1">
    <citation type="journal article" date="2015" name="Nature">
        <title>rRNA introns, odd ribosomes, and small enigmatic genomes across a large radiation of phyla.</title>
        <authorList>
            <person name="Brown C.T."/>
            <person name="Hug L.A."/>
            <person name="Thomas B.C."/>
            <person name="Sharon I."/>
            <person name="Castelle C.J."/>
            <person name="Singh A."/>
            <person name="Wilkins M.J."/>
            <person name="Williams K.H."/>
            <person name="Banfield J.F."/>
        </authorList>
    </citation>
    <scope>NUCLEOTIDE SEQUENCE [LARGE SCALE GENOMIC DNA]</scope>
</reference>
<proteinExistence type="predicted"/>
<dbReference type="PANTHER" id="PTHR36833">
    <property type="entry name" value="SLR0610 PROTEIN-RELATED"/>
    <property type="match status" value="1"/>
</dbReference>
<feature type="transmembrane region" description="Helical" evidence="1">
    <location>
        <begin position="206"/>
        <end position="225"/>
    </location>
</feature>
<dbReference type="Pfam" id="PF06182">
    <property type="entry name" value="ABC2_membrane_6"/>
    <property type="match status" value="1"/>
</dbReference>
<feature type="transmembrane region" description="Helical" evidence="1">
    <location>
        <begin position="232"/>
        <end position="251"/>
    </location>
</feature>
<keyword evidence="1" id="KW-0812">Transmembrane</keyword>
<dbReference type="Proteomes" id="UP000034826">
    <property type="component" value="Unassembled WGS sequence"/>
</dbReference>
<evidence type="ECO:0000256" key="1">
    <source>
        <dbReference type="SAM" id="Phobius"/>
    </source>
</evidence>
<sequence>MKIKKYLKVWFQLAHISFAEQLATRFSSILFLIGKIARFSLFLVFLISLTGRSGGLAGYTADQLIVFFLVFNLADILTQLFFRGVYFFHQKVVSGEFDFYLVKPMNPLFRIMAGYTDFLDLITLFALGIYAFAFFKSSSLIITPQNAILFIVMLILSFLIALTIHIIVVSIGIITTEVDHTIMIYRDLTQMGRIPVDVYAKPVRLALTYIVPIAVMITVPAQALLGLLSPLSIFISLFLASCFLFLSLRFFRHALSQYSSASS</sequence>
<feature type="transmembrane region" description="Helical" evidence="1">
    <location>
        <begin position="29"/>
        <end position="52"/>
    </location>
</feature>
<dbReference type="EMBL" id="LCIY01000044">
    <property type="protein sequence ID" value="KKT65489.1"/>
    <property type="molecule type" value="Genomic_DNA"/>
</dbReference>
<feature type="transmembrane region" description="Helical" evidence="1">
    <location>
        <begin position="147"/>
        <end position="174"/>
    </location>
</feature>
<accession>A0A0G1M0G6</accession>